<feature type="chain" id="PRO_5021495781" evidence="1">
    <location>
        <begin position="20"/>
        <end position="153"/>
    </location>
</feature>
<dbReference type="InterPro" id="IPR036249">
    <property type="entry name" value="Thioredoxin-like_sf"/>
</dbReference>
<keyword evidence="1" id="KW-0732">Signal</keyword>
<sequence length="153" mass="17505">MSRRWLLAVLVLLATSAQANPPEKWGFVELDAAMAQAKEQNKPVFLLFGFQNCPWCEYMYRTSMRDDEMREMFQRSVVLAYFDTRARPNGAMVSLPEGGQVTNAEFVKRFKAYPTPSWLYLTPTGEVLGGNRNAKTTARELKFELEKVLAARK</sequence>
<feature type="domain" description="Spermatogenesis-associated protein 20-like TRX" evidence="2">
    <location>
        <begin position="21"/>
        <end position="89"/>
    </location>
</feature>
<dbReference type="Pfam" id="PF03190">
    <property type="entry name" value="Thioredox_DsbH"/>
    <property type="match status" value="1"/>
</dbReference>
<dbReference type="OrthoDB" id="5733562at2"/>
<evidence type="ECO:0000259" key="2">
    <source>
        <dbReference type="Pfam" id="PF03190"/>
    </source>
</evidence>
<dbReference type="Gene3D" id="3.40.30.10">
    <property type="entry name" value="Glutaredoxin"/>
    <property type="match status" value="1"/>
</dbReference>
<protein>
    <submittedName>
        <fullName evidence="3">DUF255 domain-containing protein</fullName>
    </submittedName>
</protein>
<name>A0A4Z0BFL6_9BURK</name>
<dbReference type="AlphaFoldDB" id="A0A4Z0BFL6"/>
<evidence type="ECO:0000256" key="1">
    <source>
        <dbReference type="SAM" id="SignalP"/>
    </source>
</evidence>
<dbReference type="SUPFAM" id="SSF52833">
    <property type="entry name" value="Thioredoxin-like"/>
    <property type="match status" value="1"/>
</dbReference>
<dbReference type="InterPro" id="IPR004879">
    <property type="entry name" value="Ssp411-like_TRX"/>
</dbReference>
<reference evidence="3 4" key="1">
    <citation type="submission" date="2019-03" db="EMBL/GenBank/DDBJ databases">
        <title>Ramlibacter sp. 18x22-1, whole genome shotgun sequence.</title>
        <authorList>
            <person name="Zhang X."/>
            <person name="Feng G."/>
            <person name="Zhu H."/>
        </authorList>
    </citation>
    <scope>NUCLEOTIDE SEQUENCE [LARGE SCALE GENOMIC DNA]</scope>
    <source>
        <strain evidence="3 4">18x22-1</strain>
    </source>
</reference>
<gene>
    <name evidence="3" type="ORF">EZ216_17940</name>
</gene>
<dbReference type="RefSeq" id="WP_135251162.1">
    <property type="nucleotide sequence ID" value="NZ_SMLK01000007.1"/>
</dbReference>
<proteinExistence type="predicted"/>
<dbReference type="Proteomes" id="UP000297839">
    <property type="component" value="Unassembled WGS sequence"/>
</dbReference>
<organism evidence="3 4">
    <name type="scientific">Ramlibacter humi</name>
    <dbReference type="NCBI Taxonomy" id="2530451"/>
    <lineage>
        <taxon>Bacteria</taxon>
        <taxon>Pseudomonadati</taxon>
        <taxon>Pseudomonadota</taxon>
        <taxon>Betaproteobacteria</taxon>
        <taxon>Burkholderiales</taxon>
        <taxon>Comamonadaceae</taxon>
        <taxon>Ramlibacter</taxon>
    </lineage>
</organism>
<accession>A0A4Z0BFL6</accession>
<feature type="signal peptide" evidence="1">
    <location>
        <begin position="1"/>
        <end position="19"/>
    </location>
</feature>
<comment type="caution">
    <text evidence="3">The sequence shown here is derived from an EMBL/GenBank/DDBJ whole genome shotgun (WGS) entry which is preliminary data.</text>
</comment>
<evidence type="ECO:0000313" key="4">
    <source>
        <dbReference type="Proteomes" id="UP000297839"/>
    </source>
</evidence>
<dbReference type="EMBL" id="SMLK01000007">
    <property type="protein sequence ID" value="TFY97610.1"/>
    <property type="molecule type" value="Genomic_DNA"/>
</dbReference>
<keyword evidence="4" id="KW-1185">Reference proteome</keyword>
<evidence type="ECO:0000313" key="3">
    <source>
        <dbReference type="EMBL" id="TFY97610.1"/>
    </source>
</evidence>